<dbReference type="KEGG" id="ccah:DWG20_06230"/>
<keyword evidence="5" id="KW-0597">Phosphoprotein</keyword>
<reference evidence="13 14" key="1">
    <citation type="submission" date="2018-07" db="EMBL/GenBank/DDBJ databases">
        <title>Crenobacter cavernae sp. nov., isolated from a karst cave.</title>
        <authorList>
            <person name="Zhu H."/>
        </authorList>
    </citation>
    <scope>NUCLEOTIDE SEQUENCE [LARGE SCALE GENOMIC DNA]</scope>
    <source>
        <strain evidence="13 14">K1W11S-77</strain>
    </source>
</reference>
<dbReference type="InterPro" id="IPR036890">
    <property type="entry name" value="HATPase_C_sf"/>
</dbReference>
<keyword evidence="7" id="KW-0547">Nucleotide-binding</keyword>
<feature type="transmembrane region" description="Helical" evidence="10">
    <location>
        <begin position="6"/>
        <end position="27"/>
    </location>
</feature>
<dbReference type="SMART" id="SM00387">
    <property type="entry name" value="HATPase_c"/>
    <property type="match status" value="1"/>
</dbReference>
<evidence type="ECO:0000256" key="6">
    <source>
        <dbReference type="ARBA" id="ARBA00022679"/>
    </source>
</evidence>
<evidence type="ECO:0000313" key="14">
    <source>
        <dbReference type="Proteomes" id="UP000254537"/>
    </source>
</evidence>
<evidence type="ECO:0000259" key="12">
    <source>
        <dbReference type="PROSITE" id="PS50885"/>
    </source>
</evidence>
<dbReference type="GO" id="GO:0005886">
    <property type="term" value="C:plasma membrane"/>
    <property type="evidence" value="ECO:0007669"/>
    <property type="project" value="UniProtKB-SubCell"/>
</dbReference>
<evidence type="ECO:0000256" key="5">
    <source>
        <dbReference type="ARBA" id="ARBA00022553"/>
    </source>
</evidence>
<dbReference type="Gene3D" id="1.10.287.130">
    <property type="match status" value="1"/>
</dbReference>
<dbReference type="Proteomes" id="UP000254537">
    <property type="component" value="Chromosome"/>
</dbReference>
<dbReference type="InterPro" id="IPR003660">
    <property type="entry name" value="HAMP_dom"/>
</dbReference>
<evidence type="ECO:0000256" key="1">
    <source>
        <dbReference type="ARBA" id="ARBA00000085"/>
    </source>
</evidence>
<dbReference type="NCBIfam" id="NF007898">
    <property type="entry name" value="PRK10604.1"/>
    <property type="match status" value="1"/>
</dbReference>
<comment type="catalytic activity">
    <reaction evidence="1">
        <text>ATP + protein L-histidine = ADP + protein N-phospho-L-histidine.</text>
        <dbReference type="EC" id="2.7.13.3"/>
    </reaction>
</comment>
<dbReference type="InterPro" id="IPR004358">
    <property type="entry name" value="Sig_transdc_His_kin-like_C"/>
</dbReference>
<gene>
    <name evidence="13" type="ORF">DWG20_06230</name>
</gene>
<dbReference type="PROSITE" id="PS50885">
    <property type="entry name" value="HAMP"/>
    <property type="match status" value="1"/>
</dbReference>
<dbReference type="InterPro" id="IPR050980">
    <property type="entry name" value="2C_sensor_his_kinase"/>
</dbReference>
<dbReference type="SMART" id="SM00388">
    <property type="entry name" value="HisKA"/>
    <property type="match status" value="1"/>
</dbReference>
<dbReference type="CDD" id="cd06225">
    <property type="entry name" value="HAMP"/>
    <property type="match status" value="1"/>
</dbReference>
<dbReference type="PANTHER" id="PTHR44936:SF10">
    <property type="entry name" value="SENSOR PROTEIN RSTB"/>
    <property type="match status" value="1"/>
</dbReference>
<dbReference type="InterPro" id="IPR003594">
    <property type="entry name" value="HATPase_dom"/>
</dbReference>
<dbReference type="Gene3D" id="3.30.565.10">
    <property type="entry name" value="Histidine kinase-like ATPase, C-terminal domain"/>
    <property type="match status" value="1"/>
</dbReference>
<dbReference type="SUPFAM" id="SSF55874">
    <property type="entry name" value="ATPase domain of HSP90 chaperone/DNA topoisomerase II/histidine kinase"/>
    <property type="match status" value="1"/>
</dbReference>
<dbReference type="CDD" id="cd00082">
    <property type="entry name" value="HisKA"/>
    <property type="match status" value="1"/>
</dbReference>
<dbReference type="Pfam" id="PF00512">
    <property type="entry name" value="HisKA"/>
    <property type="match status" value="1"/>
</dbReference>
<feature type="transmembrane region" description="Helical" evidence="10">
    <location>
        <begin position="137"/>
        <end position="158"/>
    </location>
</feature>
<dbReference type="EC" id="2.7.13.3" evidence="3"/>
<dbReference type="GO" id="GO:0000155">
    <property type="term" value="F:phosphorelay sensor kinase activity"/>
    <property type="evidence" value="ECO:0007669"/>
    <property type="project" value="InterPro"/>
</dbReference>
<evidence type="ECO:0000256" key="8">
    <source>
        <dbReference type="ARBA" id="ARBA00022777"/>
    </source>
</evidence>
<dbReference type="SMART" id="SM00304">
    <property type="entry name" value="HAMP"/>
    <property type="match status" value="1"/>
</dbReference>
<dbReference type="PRINTS" id="PR00344">
    <property type="entry name" value="BCTRLSENSOR"/>
</dbReference>
<keyword evidence="8 13" id="KW-0418">Kinase</keyword>
<dbReference type="InterPro" id="IPR036097">
    <property type="entry name" value="HisK_dim/P_sf"/>
</dbReference>
<dbReference type="GO" id="GO:0005524">
    <property type="term" value="F:ATP binding"/>
    <property type="evidence" value="ECO:0007669"/>
    <property type="project" value="UniProtKB-KW"/>
</dbReference>
<dbReference type="EMBL" id="CP031337">
    <property type="protein sequence ID" value="AXK39067.1"/>
    <property type="molecule type" value="Genomic_DNA"/>
</dbReference>
<evidence type="ECO:0000313" key="13">
    <source>
        <dbReference type="EMBL" id="AXK39067.1"/>
    </source>
</evidence>
<dbReference type="RefSeq" id="WP_115433002.1">
    <property type="nucleotide sequence ID" value="NZ_CP031337.1"/>
</dbReference>
<keyword evidence="6" id="KW-0808">Transferase</keyword>
<comment type="subcellular location">
    <subcellularLocation>
        <location evidence="2">Cell membrane</location>
        <topology evidence="2">Multi-pass membrane protein</topology>
    </subcellularLocation>
</comment>
<keyword evidence="10" id="KW-0812">Transmembrane</keyword>
<dbReference type="InterPro" id="IPR005467">
    <property type="entry name" value="His_kinase_dom"/>
</dbReference>
<accession>A0A345Y565</accession>
<dbReference type="InterPro" id="IPR003661">
    <property type="entry name" value="HisK_dim/P_dom"/>
</dbReference>
<evidence type="ECO:0000256" key="10">
    <source>
        <dbReference type="SAM" id="Phobius"/>
    </source>
</evidence>
<feature type="domain" description="Histidine kinase" evidence="11">
    <location>
        <begin position="219"/>
        <end position="425"/>
    </location>
</feature>
<evidence type="ECO:0000259" key="11">
    <source>
        <dbReference type="PROSITE" id="PS50109"/>
    </source>
</evidence>
<dbReference type="PROSITE" id="PS50109">
    <property type="entry name" value="HIS_KIN"/>
    <property type="match status" value="1"/>
</dbReference>
<dbReference type="SUPFAM" id="SSF47384">
    <property type="entry name" value="Homodimeric domain of signal transducing histidine kinase"/>
    <property type="match status" value="1"/>
</dbReference>
<dbReference type="AlphaFoldDB" id="A0A345Y565"/>
<name>A0A345Y565_9NEIS</name>
<proteinExistence type="predicted"/>
<evidence type="ECO:0000256" key="2">
    <source>
        <dbReference type="ARBA" id="ARBA00004651"/>
    </source>
</evidence>
<dbReference type="PANTHER" id="PTHR44936">
    <property type="entry name" value="SENSOR PROTEIN CREC"/>
    <property type="match status" value="1"/>
</dbReference>
<dbReference type="OrthoDB" id="9804645at2"/>
<dbReference type="PROSITE" id="PS51257">
    <property type="entry name" value="PROKAR_LIPOPROTEIN"/>
    <property type="match status" value="1"/>
</dbReference>
<dbReference type="Pfam" id="PF02518">
    <property type="entry name" value="HATPase_c"/>
    <property type="match status" value="1"/>
</dbReference>
<keyword evidence="10" id="KW-0472">Membrane</keyword>
<evidence type="ECO:0000256" key="7">
    <source>
        <dbReference type="ARBA" id="ARBA00022741"/>
    </source>
</evidence>
<evidence type="ECO:0000256" key="9">
    <source>
        <dbReference type="ARBA" id="ARBA00022840"/>
    </source>
</evidence>
<feature type="domain" description="HAMP" evidence="12">
    <location>
        <begin position="159"/>
        <end position="211"/>
    </location>
</feature>
<protein>
    <recommendedName>
        <fullName evidence="3">histidine kinase</fullName>
        <ecNumber evidence="3">2.7.13.3</ecNumber>
    </recommendedName>
</protein>
<evidence type="ECO:0000256" key="3">
    <source>
        <dbReference type="ARBA" id="ARBA00012438"/>
    </source>
</evidence>
<keyword evidence="10" id="KW-1133">Transmembrane helix</keyword>
<keyword evidence="4" id="KW-1003">Cell membrane</keyword>
<organism evidence="13 14">
    <name type="scientific">Crenobacter cavernae</name>
    <dbReference type="NCBI Taxonomy" id="2290923"/>
    <lineage>
        <taxon>Bacteria</taxon>
        <taxon>Pseudomonadati</taxon>
        <taxon>Pseudomonadota</taxon>
        <taxon>Betaproteobacteria</taxon>
        <taxon>Neisseriales</taxon>
        <taxon>Neisseriaceae</taxon>
        <taxon>Crenobacter</taxon>
    </lineage>
</organism>
<sequence>MRRIFIQFYLLLIACFVVAVLGVGLVYKRAASDMGDRYLGDLLKATLFMIEEDLKGVPPKLWGETLARMDHGLTFKVRIEPVNAYELDAAALAALHRGDIVMLENSYEFLQRLPDNGDYMLVAGPLRYLFFLHQLKWIDYLLLALVGLSLAVPVFLWMRPHWRDLMALEEGARALEHGEWSWRVELPERSGVYRVGHAFNQMADAMEASIASKQGLIRAVAHELRTPLARLRYRLAMLDGDAAGHPGIERDIDAIESLVEELLLHVRLDRPLVPLEADAFDGAEWLSERVDEAAALSPSLEWLAEPAAGSIALCGDRVLLTRALDNLLGNARRYARTTIRARLELAGDTVRLTVDDDGPGIPPEEREHVFEPFVRLDASRARDTGGHGLGLAIVASVMRAHHGEVRVDEGPEGGARFVLAWPKLGPAVHSVTEGNTRLTDHGEAWR</sequence>
<evidence type="ECO:0000256" key="4">
    <source>
        <dbReference type="ARBA" id="ARBA00022475"/>
    </source>
</evidence>
<keyword evidence="9" id="KW-0067">ATP-binding</keyword>